<evidence type="ECO:0000256" key="1">
    <source>
        <dbReference type="ARBA" id="ARBA00004651"/>
    </source>
</evidence>
<keyword evidence="9" id="KW-1185">Reference proteome</keyword>
<dbReference type="Proteomes" id="UP000248395">
    <property type="component" value="Unassembled WGS sequence"/>
</dbReference>
<dbReference type="OrthoDB" id="9805703at2"/>
<feature type="transmembrane region" description="Helical" evidence="7">
    <location>
        <begin position="125"/>
        <end position="142"/>
    </location>
</feature>
<dbReference type="InterPro" id="IPR018383">
    <property type="entry name" value="UPF0324_pro"/>
</dbReference>
<feature type="transmembrane region" description="Helical" evidence="7">
    <location>
        <begin position="223"/>
        <end position="242"/>
    </location>
</feature>
<evidence type="ECO:0000256" key="6">
    <source>
        <dbReference type="ARBA" id="ARBA00023136"/>
    </source>
</evidence>
<evidence type="ECO:0000256" key="7">
    <source>
        <dbReference type="SAM" id="Phobius"/>
    </source>
</evidence>
<gene>
    <name evidence="8" type="ORF">DFR38_110114</name>
</gene>
<dbReference type="Pfam" id="PF03601">
    <property type="entry name" value="Cons_hypoth698"/>
    <property type="match status" value="1"/>
</dbReference>
<proteinExistence type="inferred from homology"/>
<keyword evidence="6 7" id="KW-0472">Membrane</keyword>
<reference evidence="8 9" key="1">
    <citation type="submission" date="2018-05" db="EMBL/GenBank/DDBJ databases">
        <title>Genomic Encyclopedia of Type Strains, Phase IV (KMG-IV): sequencing the most valuable type-strain genomes for metagenomic binning, comparative biology and taxonomic classification.</title>
        <authorList>
            <person name="Goeker M."/>
        </authorList>
    </citation>
    <scope>NUCLEOTIDE SEQUENCE [LARGE SCALE GENOMIC DNA]</scope>
    <source>
        <strain evidence="8 9">DSM 25134</strain>
    </source>
</reference>
<evidence type="ECO:0000313" key="9">
    <source>
        <dbReference type="Proteomes" id="UP000248395"/>
    </source>
</evidence>
<dbReference type="PANTHER" id="PTHR30106:SF2">
    <property type="entry name" value="UPF0324 INNER MEMBRANE PROTEIN YEIH"/>
    <property type="match status" value="1"/>
</dbReference>
<accession>A0A318JCL5</accession>
<dbReference type="InterPro" id="IPR004630">
    <property type="entry name" value="UPF0324_YeiH-like"/>
</dbReference>
<evidence type="ECO:0000256" key="2">
    <source>
        <dbReference type="ARBA" id="ARBA00007977"/>
    </source>
</evidence>
<sequence length="343" mass="36341">MNTLRQHTPGLLLVLVLALGSLHAATLPWFSQLGLSALTIAIVGGMVLGNTLYPRIALSSHSGVTFAKGQILRLGIILFGFKLTFQDIAAVGISGILIDACVLSSTFLLAFWLGRRKLGLDEQSVILIGAGSSICGAAAILATEPVVKAHAEKVAVAVATVVVFGTLAMFLYPLLFSLVQALGVSEFAYGVFTGSTVHEVAQAVAAGRAVSEQAANSAVITKMIRVMMLAPFLLILSTWLGRRHQAGSKEARRITIPWFALGFLAMAAFNSLHWLPQAWVAQLIALDNLLLAMAMGALGLTTHFSAIRRAGSKPMWLASALFGWLLVGGTLINSGITYLLHQL</sequence>
<dbReference type="AlphaFoldDB" id="A0A318JCL5"/>
<organism evidence="8 9">
    <name type="scientific">Aquitalea magnusonii</name>
    <dbReference type="NCBI Taxonomy" id="332411"/>
    <lineage>
        <taxon>Bacteria</taxon>
        <taxon>Pseudomonadati</taxon>
        <taxon>Pseudomonadota</taxon>
        <taxon>Betaproteobacteria</taxon>
        <taxon>Neisseriales</taxon>
        <taxon>Chromobacteriaceae</taxon>
        <taxon>Aquitalea</taxon>
    </lineage>
</organism>
<dbReference type="GO" id="GO:0005886">
    <property type="term" value="C:plasma membrane"/>
    <property type="evidence" value="ECO:0007669"/>
    <property type="project" value="UniProtKB-SubCell"/>
</dbReference>
<dbReference type="NCBIfam" id="TIGR00698">
    <property type="entry name" value="YeiH family putative sulfate export transporter"/>
    <property type="match status" value="1"/>
</dbReference>
<evidence type="ECO:0000256" key="3">
    <source>
        <dbReference type="ARBA" id="ARBA00022475"/>
    </source>
</evidence>
<comment type="subcellular location">
    <subcellularLocation>
        <location evidence="1">Cell membrane</location>
        <topology evidence="1">Multi-pass membrane protein</topology>
    </subcellularLocation>
</comment>
<feature type="transmembrane region" description="Helical" evidence="7">
    <location>
        <begin position="316"/>
        <end position="340"/>
    </location>
</feature>
<feature type="transmembrane region" description="Helical" evidence="7">
    <location>
        <begin position="279"/>
        <end position="304"/>
    </location>
</feature>
<name>A0A318JCL5_9NEIS</name>
<comment type="similarity">
    <text evidence="2">Belongs to the UPF0324 family.</text>
</comment>
<evidence type="ECO:0000256" key="5">
    <source>
        <dbReference type="ARBA" id="ARBA00022989"/>
    </source>
</evidence>
<feature type="transmembrane region" description="Helical" evidence="7">
    <location>
        <begin position="34"/>
        <end position="53"/>
    </location>
</feature>
<dbReference type="EMBL" id="QJKC01000010">
    <property type="protein sequence ID" value="PXX46016.1"/>
    <property type="molecule type" value="Genomic_DNA"/>
</dbReference>
<feature type="transmembrane region" description="Helical" evidence="7">
    <location>
        <begin position="254"/>
        <end position="273"/>
    </location>
</feature>
<evidence type="ECO:0000256" key="4">
    <source>
        <dbReference type="ARBA" id="ARBA00022692"/>
    </source>
</evidence>
<dbReference type="RefSeq" id="WP_059285723.1">
    <property type="nucleotide sequence ID" value="NZ_LNQU01000038.1"/>
</dbReference>
<evidence type="ECO:0000313" key="8">
    <source>
        <dbReference type="EMBL" id="PXX46016.1"/>
    </source>
</evidence>
<keyword evidence="3" id="KW-1003">Cell membrane</keyword>
<protein>
    <submittedName>
        <fullName evidence="8">Putative integral membrane protein (TIGR00698 family)</fullName>
    </submittedName>
</protein>
<comment type="caution">
    <text evidence="8">The sequence shown here is derived from an EMBL/GenBank/DDBJ whole genome shotgun (WGS) entry which is preliminary data.</text>
</comment>
<dbReference type="PANTHER" id="PTHR30106">
    <property type="entry name" value="INNER MEMBRANE PROTEIN YEIH-RELATED"/>
    <property type="match status" value="1"/>
</dbReference>
<feature type="transmembrane region" description="Helical" evidence="7">
    <location>
        <begin position="88"/>
        <end position="113"/>
    </location>
</feature>
<feature type="transmembrane region" description="Helical" evidence="7">
    <location>
        <begin position="154"/>
        <end position="175"/>
    </location>
</feature>
<keyword evidence="4 7" id="KW-0812">Transmembrane</keyword>
<keyword evidence="5 7" id="KW-1133">Transmembrane helix</keyword>